<dbReference type="Gene3D" id="2.60.110.10">
    <property type="entry name" value="Thaumatin"/>
    <property type="match status" value="1"/>
</dbReference>
<organism evidence="1 2">
    <name type="scientific">Elstera litoralis</name>
    <dbReference type="NCBI Taxonomy" id="552518"/>
    <lineage>
        <taxon>Bacteria</taxon>
        <taxon>Pseudomonadati</taxon>
        <taxon>Pseudomonadota</taxon>
        <taxon>Alphaproteobacteria</taxon>
        <taxon>Rhodospirillales</taxon>
        <taxon>Rhodospirillaceae</taxon>
        <taxon>Elstera</taxon>
    </lineage>
</organism>
<dbReference type="Proteomes" id="UP000033774">
    <property type="component" value="Unassembled WGS sequence"/>
</dbReference>
<protein>
    <submittedName>
        <fullName evidence="1">Uncharacterized protein</fullName>
    </submittedName>
</protein>
<dbReference type="EMBL" id="LAJY01000173">
    <property type="protein sequence ID" value="KJV10007.1"/>
    <property type="molecule type" value="Genomic_DNA"/>
</dbReference>
<evidence type="ECO:0000313" key="1">
    <source>
        <dbReference type="EMBL" id="KJV10007.1"/>
    </source>
</evidence>
<sequence length="200" mass="20714">ISFGTAITYSGGTAPTAIQENFRWDKMEFGYPGSGADLTSLDFFGIPLQFDFIDSAGTILETATFYSSTATLLSTLYNLSSSTMGTAFMPNGAFDPSTFYRVLGPGTIASNNGSAAPYPSFSGYLAALATAGTSFTVTGTAGVGAPAPIPNAVTYTYSGSFASDNANGFILTLTGTTSGYPYGSIPIAQARRPLRPCRPI</sequence>
<name>A0A0F3ITQ2_9PROT</name>
<dbReference type="RefSeq" id="WP_045775358.1">
    <property type="nucleotide sequence ID" value="NZ_LAJY01000173.1"/>
</dbReference>
<proteinExistence type="predicted"/>
<keyword evidence="2" id="KW-1185">Reference proteome</keyword>
<gene>
    <name evidence="1" type="ORF">VZ95_07845</name>
</gene>
<feature type="non-terminal residue" evidence="1">
    <location>
        <position position="1"/>
    </location>
</feature>
<dbReference type="AlphaFoldDB" id="A0A0F3ITQ2"/>
<evidence type="ECO:0000313" key="2">
    <source>
        <dbReference type="Proteomes" id="UP000033774"/>
    </source>
</evidence>
<reference evidence="1 2" key="1">
    <citation type="submission" date="2015-03" db="EMBL/GenBank/DDBJ databases">
        <title>Draft genome sequence of Elstera litoralis.</title>
        <authorList>
            <person name="Rahalkar M.C."/>
            <person name="Dhakephalkar P.K."/>
            <person name="Pore S.D."/>
            <person name="Arora P."/>
            <person name="Kapse N.G."/>
            <person name="Pandit P.S."/>
        </authorList>
    </citation>
    <scope>NUCLEOTIDE SEQUENCE [LARGE SCALE GENOMIC DNA]</scope>
    <source>
        <strain evidence="1 2">Dia-1</strain>
    </source>
</reference>
<comment type="caution">
    <text evidence="1">The sequence shown here is derived from an EMBL/GenBank/DDBJ whole genome shotgun (WGS) entry which is preliminary data.</text>
</comment>
<dbReference type="InterPro" id="IPR037176">
    <property type="entry name" value="Osmotin/thaumatin-like_sf"/>
</dbReference>
<accession>A0A0F3ITQ2</accession>